<feature type="region of interest" description="Disordered" evidence="1">
    <location>
        <begin position="189"/>
        <end position="297"/>
    </location>
</feature>
<feature type="region of interest" description="Disordered" evidence="1">
    <location>
        <begin position="60"/>
        <end position="89"/>
    </location>
</feature>
<accession>A0AAD5EJM4</accession>
<dbReference type="GeneID" id="75910340"/>
<keyword evidence="3" id="KW-1185">Reference proteome</keyword>
<evidence type="ECO:0000256" key="1">
    <source>
        <dbReference type="SAM" id="MobiDB-lite"/>
    </source>
</evidence>
<protein>
    <submittedName>
        <fullName evidence="2">Uncharacterized protein</fullName>
    </submittedName>
</protein>
<feature type="compositionally biased region" description="Basic residues" evidence="1">
    <location>
        <begin position="226"/>
        <end position="235"/>
    </location>
</feature>
<dbReference type="EMBL" id="MU620892">
    <property type="protein sequence ID" value="KAI8584607.1"/>
    <property type="molecule type" value="Genomic_DNA"/>
</dbReference>
<evidence type="ECO:0000313" key="2">
    <source>
        <dbReference type="EMBL" id="KAI8584607.1"/>
    </source>
</evidence>
<sequence length="414" mass="47260">MNTFEPRTLYSSATYPISPPYEFNDIHQDLFDHTLLSQPPKTNIQKIESDKPNKIAWMLSPESTRGDDDDFSETSSDSEKSLIDGPLDDVESLSVPSKMRYKHQDAVSAIMNSNSHIPLKSAVAIANGLGRYGRKSTPHRSPTASQVQEKDLIFQVDMLTPNGIEHKSKVISGESLLMALKRRVTAARQQDRTLYSQPSPHSKRMHHSQRVSVTRIWLPKTPSPSIHKKNQPRTTRHLEYPSAQPQMQSTRSPSHEPIYDEYSSMDSESDTKPRERQPTGQFKPHGSTLKTTKPKGPCQACQEHSEGCMRKAFGWPLSDGKIYYDKGRPFVYLCNKCGLRYNKSNGCVCRNCKWVLCKEDKRKAMHFIEAMRAKRPDGYLDPEEEIEGFLCPPKYWKCNQPWKVGWVLSTNTKE</sequence>
<dbReference type="Proteomes" id="UP001206595">
    <property type="component" value="Unassembled WGS sequence"/>
</dbReference>
<gene>
    <name evidence="2" type="ORF">K450DRAFT_217104</name>
</gene>
<dbReference type="AlphaFoldDB" id="A0AAD5EJM4"/>
<organism evidence="2 3">
    <name type="scientific">Umbelopsis ramanniana AG</name>
    <dbReference type="NCBI Taxonomy" id="1314678"/>
    <lineage>
        <taxon>Eukaryota</taxon>
        <taxon>Fungi</taxon>
        <taxon>Fungi incertae sedis</taxon>
        <taxon>Mucoromycota</taxon>
        <taxon>Mucoromycotina</taxon>
        <taxon>Umbelopsidomycetes</taxon>
        <taxon>Umbelopsidales</taxon>
        <taxon>Umbelopsidaceae</taxon>
        <taxon>Umbelopsis</taxon>
    </lineage>
</organism>
<feature type="compositionally biased region" description="Polar residues" evidence="1">
    <location>
        <begin position="243"/>
        <end position="252"/>
    </location>
</feature>
<reference evidence="2" key="1">
    <citation type="submission" date="2021-06" db="EMBL/GenBank/DDBJ databases">
        <authorList>
            <consortium name="DOE Joint Genome Institute"/>
            <person name="Mondo S.J."/>
            <person name="Amses K.R."/>
            <person name="Simmons D.R."/>
            <person name="Longcore J.E."/>
            <person name="Seto K."/>
            <person name="Alves G.H."/>
            <person name="Bonds A.E."/>
            <person name="Quandt C.A."/>
            <person name="Davis W.J."/>
            <person name="Chang Y."/>
            <person name="Letcher P.M."/>
            <person name="Powell M.J."/>
            <person name="Kuo A."/>
            <person name="Labutti K."/>
            <person name="Pangilinan J."/>
            <person name="Andreopoulos W."/>
            <person name="Tritt A."/>
            <person name="Riley R."/>
            <person name="Hundley H."/>
            <person name="Johnson J."/>
            <person name="Lipzen A."/>
            <person name="Barry K."/>
            <person name="Berbee M.L."/>
            <person name="Buchler N.E."/>
            <person name="Grigoriev I.V."/>
            <person name="Spatafora J.W."/>
            <person name="Stajich J.E."/>
            <person name="James T.Y."/>
        </authorList>
    </citation>
    <scope>NUCLEOTIDE SEQUENCE</scope>
    <source>
        <strain evidence="2">AG</strain>
    </source>
</reference>
<evidence type="ECO:0000313" key="3">
    <source>
        <dbReference type="Proteomes" id="UP001206595"/>
    </source>
</evidence>
<comment type="caution">
    <text evidence="2">The sequence shown here is derived from an EMBL/GenBank/DDBJ whole genome shotgun (WGS) entry which is preliminary data.</text>
</comment>
<reference evidence="2" key="2">
    <citation type="journal article" date="2022" name="Proc. Natl. Acad. Sci. U.S.A.">
        <title>Diploid-dominant life cycles characterize the early evolution of Fungi.</title>
        <authorList>
            <person name="Amses K.R."/>
            <person name="Simmons D.R."/>
            <person name="Longcore J.E."/>
            <person name="Mondo S.J."/>
            <person name="Seto K."/>
            <person name="Jeronimo G.H."/>
            <person name="Bonds A.E."/>
            <person name="Quandt C.A."/>
            <person name="Davis W.J."/>
            <person name="Chang Y."/>
            <person name="Federici B.A."/>
            <person name="Kuo A."/>
            <person name="LaButti K."/>
            <person name="Pangilinan J."/>
            <person name="Andreopoulos W."/>
            <person name="Tritt A."/>
            <person name="Riley R."/>
            <person name="Hundley H."/>
            <person name="Johnson J."/>
            <person name="Lipzen A."/>
            <person name="Barry K."/>
            <person name="Lang B.F."/>
            <person name="Cuomo C.A."/>
            <person name="Buchler N.E."/>
            <person name="Grigoriev I.V."/>
            <person name="Spatafora J.W."/>
            <person name="Stajich J.E."/>
            <person name="James T.Y."/>
        </authorList>
    </citation>
    <scope>NUCLEOTIDE SEQUENCE</scope>
    <source>
        <strain evidence="2">AG</strain>
    </source>
</reference>
<name>A0AAD5EJM4_UMBRA</name>
<dbReference type="RefSeq" id="XP_051449611.1">
    <property type="nucleotide sequence ID" value="XM_051584990.1"/>
</dbReference>
<proteinExistence type="predicted"/>